<keyword evidence="10" id="KW-1185">Reference proteome</keyword>
<name>A0A6J8ANX0_MYTCO</name>
<evidence type="ECO:0000256" key="4">
    <source>
        <dbReference type="ARBA" id="ARBA00023175"/>
    </source>
</evidence>
<dbReference type="Gene3D" id="2.60.200.20">
    <property type="match status" value="1"/>
</dbReference>
<feature type="domain" description="Kinesin motor" evidence="8">
    <location>
        <begin position="1"/>
        <end position="242"/>
    </location>
</feature>
<keyword evidence="1" id="KW-0547">Nucleotide-binding</keyword>
<evidence type="ECO:0000256" key="5">
    <source>
        <dbReference type="PROSITE-ProRule" id="PRU00283"/>
    </source>
</evidence>
<dbReference type="SUPFAM" id="SSF53067">
    <property type="entry name" value="Actin-like ATPase domain"/>
    <property type="match status" value="1"/>
</dbReference>
<dbReference type="InterPro" id="IPR043129">
    <property type="entry name" value="ATPase_NBD"/>
</dbReference>
<dbReference type="SUPFAM" id="SSF49879">
    <property type="entry name" value="SMAD/FHA domain"/>
    <property type="match status" value="1"/>
</dbReference>
<feature type="region of interest" description="Disordered" evidence="7">
    <location>
        <begin position="884"/>
        <end position="917"/>
    </location>
</feature>
<feature type="region of interest" description="Disordered" evidence="7">
    <location>
        <begin position="840"/>
        <end position="868"/>
    </location>
</feature>
<dbReference type="GO" id="GO:0003777">
    <property type="term" value="F:microtubule motor activity"/>
    <property type="evidence" value="ECO:0007669"/>
    <property type="project" value="InterPro"/>
</dbReference>
<dbReference type="InterPro" id="IPR008984">
    <property type="entry name" value="SMAD_FHA_dom_sf"/>
</dbReference>
<dbReference type="SMART" id="SM00129">
    <property type="entry name" value="KISc"/>
    <property type="match status" value="1"/>
</dbReference>
<dbReference type="InterPro" id="IPR000253">
    <property type="entry name" value="FHA_dom"/>
</dbReference>
<keyword evidence="4" id="KW-0505">Motor protein</keyword>
<dbReference type="GO" id="GO:0008017">
    <property type="term" value="F:microtubule binding"/>
    <property type="evidence" value="ECO:0007669"/>
    <property type="project" value="InterPro"/>
</dbReference>
<dbReference type="CDD" id="cd22709">
    <property type="entry name" value="FHA_KIF28P"/>
    <property type="match status" value="1"/>
</dbReference>
<feature type="coiled-coil region" evidence="6">
    <location>
        <begin position="764"/>
        <end position="798"/>
    </location>
</feature>
<dbReference type="SUPFAM" id="SSF52540">
    <property type="entry name" value="P-loop containing nucleoside triphosphate hydrolases"/>
    <property type="match status" value="1"/>
</dbReference>
<evidence type="ECO:0000313" key="10">
    <source>
        <dbReference type="Proteomes" id="UP000507470"/>
    </source>
</evidence>
<dbReference type="EMBL" id="CACVKT020001735">
    <property type="protein sequence ID" value="CAC5370766.1"/>
    <property type="molecule type" value="Genomic_DNA"/>
</dbReference>
<evidence type="ECO:0000256" key="2">
    <source>
        <dbReference type="ARBA" id="ARBA00022840"/>
    </source>
</evidence>
<gene>
    <name evidence="9" type="ORF">MCOR_9468</name>
</gene>
<evidence type="ECO:0000256" key="7">
    <source>
        <dbReference type="SAM" id="MobiDB-lite"/>
    </source>
</evidence>
<sequence>MVGYGPNRGIVPITCDELFQTVENNSDTNRRFEVTFSMLEIYNEQVRDLLSKDNPKGGLQVRQNPKLGYFYVENLKKVPVGSYKEIEKRMEQGTASRTVASTNMNATSSRAHTVVTITFDQIIKDSDSGSETKKSSVMNLVDLAGSERADSTGAVGDRLKEGANINKSLSALGNVISALADLSMGTKKKIVVPYRDSVLTKLLQNALGGNSKTIMIAALSPADINYDETLSTLRYADRAKKIKNKAVINENPMDKLIRELKEENERLKKSMDGGGLIGHDMGMTPEEVEKMRKQMEEEIRAQLFANQEMLAQNTQSWEEQLAAARTETENITDNTAARKAKEPHLINLNEDPMLSGVICHFLSQKETTVGRKDAKPVPSICLSGLSIQKQHSVIYNSNGTVEVESVAGTGSKTKVNGIPLQGKKVLCHKDRVLFGSNHMYVFINPMKKSEAIPNQQIAQEQVLEILPMVSEVNAVSEELDKHKSFEVVLIATAATDGSDLSNNQGTKNADQNVRVMVKMKNLLNGNTWLWERGKFMNRRYLIQELYQRFLDGEDVSKVPKEEDPFWEPTEDVLIGTANVFLQSLCYALDFDDKVLITDYKGQEEGYLYVHVTPCAANGKPLDEESFVEDPKDLLSKPYNFKVTVNKAEINKVRFSKGINVKYSVKVEGKGDSVETPTIKNTLTPEFKHFKVIQISKLKKKHLEFFESKSICFHVYGTQEDTVPDPKLLKLTTRELRQMDSMEHGNPQNSVRRNTIFSAETMSDQSHLKTEVVLLQRKYERLQQKERRMQQICEDWKNKPEEEKQFEPFYRSVSAVAYSTGTRLRTRVQLLNSVLRLQQSSKDKISNHPNMLHSSKTSPQLQQQEKLARQTTDLSHLVLQGQKFVRDVQNGSTNGNKGKQKRRINSADGKPKDGSSACWNNRQPLDNCFRTESCVNLLSVCKTRGSDDTFKVSTPGTQYMLVDLGGGTVAITVHEKLSNGHLNEIHVASGDECGGNSLNQSLFPEMIRNFGGPFIKEIEKIYPKVYFDVHREFEAAKKASDLNSDEMSMSLPTIFIEALCKAMNLESLQQILNQGPHRGGLRLSAGNFLHISSELTVIIPRETDICVVNGAVMFGHTPTRISHRVSRYTYGSNISPMFVESVQDEKRKRVIDGAERFDGLFDIYFKIETVIETDTNVKRTYKTVGKFQKRLDLSLFASTRENPTYTNEEG</sequence>
<dbReference type="PROSITE" id="PS00411">
    <property type="entry name" value="KINESIN_MOTOR_1"/>
    <property type="match status" value="1"/>
</dbReference>
<dbReference type="PANTHER" id="PTHR47117">
    <property type="entry name" value="STAR-RELATED LIPID TRANSFER PROTEIN 9"/>
    <property type="match status" value="1"/>
</dbReference>
<dbReference type="GO" id="GO:0005524">
    <property type="term" value="F:ATP binding"/>
    <property type="evidence" value="ECO:0007669"/>
    <property type="project" value="UniProtKB-KW"/>
</dbReference>
<dbReference type="FunFam" id="3.40.850.10:FF:000167">
    <property type="entry name" value="Uncharacterized protein"/>
    <property type="match status" value="1"/>
</dbReference>
<dbReference type="InterPro" id="IPR022140">
    <property type="entry name" value="Kinesin-like_KIF1-typ"/>
</dbReference>
<comment type="similarity">
    <text evidence="5">Belongs to the TRAFAC class myosin-kinesin ATPase superfamily. Kinesin family.</text>
</comment>
<dbReference type="FunFam" id="2.60.200.20:FF:000034">
    <property type="entry name" value="kinesin-like protein KIF28P"/>
    <property type="match status" value="1"/>
</dbReference>
<dbReference type="GO" id="GO:0007018">
    <property type="term" value="P:microtubule-based movement"/>
    <property type="evidence" value="ECO:0007669"/>
    <property type="project" value="InterPro"/>
</dbReference>
<feature type="compositionally biased region" description="Polar residues" evidence="7">
    <location>
        <begin position="846"/>
        <end position="868"/>
    </location>
</feature>
<dbReference type="InterPro" id="IPR019821">
    <property type="entry name" value="Kinesin_motor_CS"/>
</dbReference>
<evidence type="ECO:0000256" key="3">
    <source>
        <dbReference type="ARBA" id="ARBA00023054"/>
    </source>
</evidence>
<dbReference type="Pfam" id="PF12423">
    <property type="entry name" value="KIF1B"/>
    <property type="match status" value="1"/>
</dbReference>
<dbReference type="PROSITE" id="PS50067">
    <property type="entry name" value="KINESIN_MOTOR_2"/>
    <property type="match status" value="1"/>
</dbReference>
<dbReference type="AlphaFoldDB" id="A0A6J8ANX0"/>
<keyword evidence="2" id="KW-0067">ATP-binding</keyword>
<organism evidence="9 10">
    <name type="scientific">Mytilus coruscus</name>
    <name type="common">Sea mussel</name>
    <dbReference type="NCBI Taxonomy" id="42192"/>
    <lineage>
        <taxon>Eukaryota</taxon>
        <taxon>Metazoa</taxon>
        <taxon>Spiralia</taxon>
        <taxon>Lophotrochozoa</taxon>
        <taxon>Mollusca</taxon>
        <taxon>Bivalvia</taxon>
        <taxon>Autobranchia</taxon>
        <taxon>Pteriomorphia</taxon>
        <taxon>Mytilida</taxon>
        <taxon>Mytiloidea</taxon>
        <taxon>Mytilidae</taxon>
        <taxon>Mytilinae</taxon>
        <taxon>Mytilus</taxon>
    </lineage>
</organism>
<dbReference type="InterPro" id="IPR027417">
    <property type="entry name" value="P-loop_NTPase"/>
</dbReference>
<comment type="caution">
    <text evidence="5">Lacks conserved residue(s) required for the propagation of feature annotation.</text>
</comment>
<proteinExistence type="inferred from homology"/>
<dbReference type="PRINTS" id="PR00380">
    <property type="entry name" value="KINESINHEAVY"/>
</dbReference>
<dbReference type="Pfam" id="PF00498">
    <property type="entry name" value="FHA"/>
    <property type="match status" value="1"/>
</dbReference>
<evidence type="ECO:0000313" key="9">
    <source>
        <dbReference type="EMBL" id="CAC5370766.1"/>
    </source>
</evidence>
<evidence type="ECO:0000259" key="8">
    <source>
        <dbReference type="PROSITE" id="PS50067"/>
    </source>
</evidence>
<dbReference type="InterPro" id="IPR001752">
    <property type="entry name" value="Kinesin_motor_dom"/>
</dbReference>
<dbReference type="InterPro" id="IPR036961">
    <property type="entry name" value="Kinesin_motor_dom_sf"/>
</dbReference>
<accession>A0A6J8ANX0</accession>
<evidence type="ECO:0000256" key="1">
    <source>
        <dbReference type="ARBA" id="ARBA00022741"/>
    </source>
</evidence>
<evidence type="ECO:0000256" key="6">
    <source>
        <dbReference type="SAM" id="Coils"/>
    </source>
</evidence>
<dbReference type="Pfam" id="PF00225">
    <property type="entry name" value="Kinesin"/>
    <property type="match status" value="1"/>
</dbReference>
<reference evidence="9 10" key="1">
    <citation type="submission" date="2020-06" db="EMBL/GenBank/DDBJ databases">
        <authorList>
            <person name="Li R."/>
            <person name="Bekaert M."/>
        </authorList>
    </citation>
    <scope>NUCLEOTIDE SEQUENCE [LARGE SCALE GENOMIC DNA]</scope>
    <source>
        <strain evidence="10">wild</strain>
    </source>
</reference>
<protein>
    <recommendedName>
        <fullName evidence="8">Kinesin motor domain-containing protein</fullName>
    </recommendedName>
</protein>
<dbReference type="Gene3D" id="3.40.850.10">
    <property type="entry name" value="Kinesin motor domain"/>
    <property type="match status" value="1"/>
</dbReference>
<keyword evidence="3 6" id="KW-0175">Coiled coil</keyword>
<dbReference type="OrthoDB" id="3176171at2759"/>
<dbReference type="Proteomes" id="UP000507470">
    <property type="component" value="Unassembled WGS sequence"/>
</dbReference>